<sequence>MRALVWKNVGGTMWQRGA</sequence>
<reference evidence="1" key="1">
    <citation type="submission" date="2014-09" db="EMBL/GenBank/DDBJ databases">
        <authorList>
            <person name="Magalhaes I.L.F."/>
            <person name="Oliveira U."/>
            <person name="Santos F.R."/>
            <person name="Vidigal T.H.D.A."/>
            <person name="Brescovit A.D."/>
            <person name="Santos A.J."/>
        </authorList>
    </citation>
    <scope>NUCLEOTIDE SEQUENCE</scope>
    <source>
        <tissue evidence="1">Shoot tissue taken approximately 20 cm above the soil surface</tissue>
    </source>
</reference>
<name>A0A0A8YFQ5_ARUDO</name>
<dbReference type="EMBL" id="GBRH01273327">
    <property type="protein sequence ID" value="JAD24568.1"/>
    <property type="molecule type" value="Transcribed_RNA"/>
</dbReference>
<accession>A0A0A8YFQ5</accession>
<organism evidence="1">
    <name type="scientific">Arundo donax</name>
    <name type="common">Giant reed</name>
    <name type="synonym">Donax arundinaceus</name>
    <dbReference type="NCBI Taxonomy" id="35708"/>
    <lineage>
        <taxon>Eukaryota</taxon>
        <taxon>Viridiplantae</taxon>
        <taxon>Streptophyta</taxon>
        <taxon>Embryophyta</taxon>
        <taxon>Tracheophyta</taxon>
        <taxon>Spermatophyta</taxon>
        <taxon>Magnoliopsida</taxon>
        <taxon>Liliopsida</taxon>
        <taxon>Poales</taxon>
        <taxon>Poaceae</taxon>
        <taxon>PACMAD clade</taxon>
        <taxon>Arundinoideae</taxon>
        <taxon>Arundineae</taxon>
        <taxon>Arundo</taxon>
    </lineage>
</organism>
<dbReference type="AlphaFoldDB" id="A0A0A8YFQ5"/>
<reference evidence="1" key="2">
    <citation type="journal article" date="2015" name="Data Brief">
        <title>Shoot transcriptome of the giant reed, Arundo donax.</title>
        <authorList>
            <person name="Barrero R.A."/>
            <person name="Guerrero F.D."/>
            <person name="Moolhuijzen P."/>
            <person name="Goolsby J.A."/>
            <person name="Tidwell J."/>
            <person name="Bellgard S.E."/>
            <person name="Bellgard M.I."/>
        </authorList>
    </citation>
    <scope>NUCLEOTIDE SEQUENCE</scope>
    <source>
        <tissue evidence="1">Shoot tissue taken approximately 20 cm above the soil surface</tissue>
    </source>
</reference>
<evidence type="ECO:0000313" key="1">
    <source>
        <dbReference type="EMBL" id="JAD24568.1"/>
    </source>
</evidence>
<proteinExistence type="predicted"/>
<protein>
    <submittedName>
        <fullName evidence="1">Uncharacterized protein</fullName>
    </submittedName>
</protein>